<evidence type="ECO:0000313" key="1">
    <source>
        <dbReference type="EMBL" id="MEH2553890.1"/>
    </source>
</evidence>
<sequence length="59" mass="6404">MLRAVVERHLEKVALAAKSAPGFDVDQARSDDKRALWTYALLDAQGAPPPSSARWIVSA</sequence>
<dbReference type="EMBL" id="JAZHRV010000001">
    <property type="protein sequence ID" value="MEH2553890.1"/>
    <property type="molecule type" value="Genomic_DNA"/>
</dbReference>
<dbReference type="Proteomes" id="UP001364224">
    <property type="component" value="Unassembled WGS sequence"/>
</dbReference>
<accession>A0ABU8B5S2</accession>
<evidence type="ECO:0000313" key="2">
    <source>
        <dbReference type="Proteomes" id="UP001364224"/>
    </source>
</evidence>
<keyword evidence="2" id="KW-1185">Reference proteome</keyword>
<dbReference type="RefSeq" id="WP_334478462.1">
    <property type="nucleotide sequence ID" value="NZ_JAZHRV010000001.1"/>
</dbReference>
<proteinExistence type="predicted"/>
<comment type="caution">
    <text evidence="1">The sequence shown here is derived from an EMBL/GenBank/DDBJ whole genome shotgun (WGS) entry which is preliminary data.</text>
</comment>
<organism evidence="1 2">
    <name type="scientific">Bradyrhizobium algeriense</name>
    <dbReference type="NCBI Taxonomy" id="634784"/>
    <lineage>
        <taxon>Bacteria</taxon>
        <taxon>Pseudomonadati</taxon>
        <taxon>Pseudomonadota</taxon>
        <taxon>Alphaproteobacteria</taxon>
        <taxon>Hyphomicrobiales</taxon>
        <taxon>Nitrobacteraceae</taxon>
        <taxon>Bradyrhizobium</taxon>
    </lineage>
</organism>
<name>A0ABU8B5S2_9BRAD</name>
<protein>
    <submittedName>
        <fullName evidence="1">Uncharacterized protein</fullName>
    </submittedName>
</protein>
<gene>
    <name evidence="1" type="ORF">V1286_001419</name>
</gene>
<reference evidence="1 2" key="1">
    <citation type="submission" date="2024-02" db="EMBL/GenBank/DDBJ databases">
        <title>Adaptive strategies in a cosmopolitan and abundant soil bacterium.</title>
        <authorList>
            <person name="Carini P."/>
        </authorList>
    </citation>
    <scope>NUCLEOTIDE SEQUENCE [LARGE SCALE GENOMIC DNA]</scope>
    <source>
        <strain evidence="1 2">AZCC 1608</strain>
    </source>
</reference>